<dbReference type="KEGG" id="thd:BHV28_10520"/>
<dbReference type="PANTHER" id="PTHR30050">
    <property type="entry name" value="CHROMOSOMAL REPLICATION INITIATOR PROTEIN DNAA"/>
    <property type="match status" value="1"/>
</dbReference>
<gene>
    <name evidence="1" type="ORF">BHV28_10520</name>
</gene>
<reference evidence="1 2" key="2">
    <citation type="journal article" date="2016" name="Sci. Rep.">
        <title>The genome of Rhizobiales bacteria in predatory ants reveals urease gene functions but no genes for nitrogen fixation.</title>
        <authorList>
            <person name="Neuvonen M.M."/>
            <person name="Tamarit D."/>
            <person name="Naslund K."/>
            <person name="Liebig J."/>
            <person name="Feldhaar H."/>
            <person name="Moran N.A."/>
            <person name="Guy L."/>
            <person name="Andersson S.G."/>
        </authorList>
    </citation>
    <scope>NUCLEOTIDE SEQUENCE [LARGE SCALE GENOMIC DNA]</scope>
    <source>
        <strain evidence="1 2">Hsal</strain>
    </source>
</reference>
<evidence type="ECO:0000313" key="2">
    <source>
        <dbReference type="Proteomes" id="UP000188912"/>
    </source>
</evidence>
<dbReference type="GO" id="GO:0006270">
    <property type="term" value="P:DNA replication initiation"/>
    <property type="evidence" value="ECO:0007669"/>
    <property type="project" value="TreeGrafter"/>
</dbReference>
<dbReference type="Gene3D" id="1.10.8.60">
    <property type="match status" value="1"/>
</dbReference>
<evidence type="ECO:0008006" key="3">
    <source>
        <dbReference type="Google" id="ProtNLM"/>
    </source>
</evidence>
<dbReference type="STRING" id="1902579.BHV28_10520"/>
<dbReference type="PANTHER" id="PTHR30050:SF5">
    <property type="entry name" value="DNAA REGULATORY INACTIVATOR HDA"/>
    <property type="match status" value="1"/>
</dbReference>
<evidence type="ECO:0000313" key="1">
    <source>
        <dbReference type="EMBL" id="AQS41742.1"/>
    </source>
</evidence>
<dbReference type="SUPFAM" id="SSF52540">
    <property type="entry name" value="P-loop containing nucleoside triphosphate hydrolases"/>
    <property type="match status" value="1"/>
</dbReference>
<name>A0A1U9JV41_9HYPH</name>
<dbReference type="InterPro" id="IPR027417">
    <property type="entry name" value="P-loop_NTPase"/>
</dbReference>
<protein>
    <recommendedName>
        <fullName evidence="3">Chromosomal replication initiator protein DnaA domain-containing protein</fullName>
    </recommendedName>
</protein>
<dbReference type="Proteomes" id="UP000188912">
    <property type="component" value="Chromosome"/>
</dbReference>
<dbReference type="GO" id="GO:0005886">
    <property type="term" value="C:plasma membrane"/>
    <property type="evidence" value="ECO:0007669"/>
    <property type="project" value="TreeGrafter"/>
</dbReference>
<organism evidence="1 2">
    <name type="scientific">Candidatus Tokpelaia hoelldobleri</name>
    <dbReference type="NCBI Taxonomy" id="1902579"/>
    <lineage>
        <taxon>Bacteria</taxon>
        <taxon>Pseudomonadati</taxon>
        <taxon>Pseudomonadota</taxon>
        <taxon>Alphaproteobacteria</taxon>
        <taxon>Hyphomicrobiales</taxon>
        <taxon>Candidatus Tokpelaia</taxon>
    </lineage>
</organism>
<sequence length="248" mass="27389">MRITPRQLPLALEPAGGFSIDDFVVTAANRAPFELLEAWPQWPSPVVALVGAKGSGKSHLAAIWAAQSFARQFEPGRLGAAIEAAAQGKPVFLEDMAAGMFDETELFHLINTVRQGKVEFPSCALLMTSQRRPVDWDVALPDLASRLKAVPVVELAPPDEILLRMVLAKLFADRQLYVEPQVFDYSVNRIDRSLEAAVQLVQAVDRLALEKKSRVTRQLVADVLSKMYQDVDDKDCSAHMDTQGAFLF</sequence>
<reference evidence="1 2" key="1">
    <citation type="journal article" date="2010" name="Science">
        <title>Genomic comparison of the ants Camponotus floridanus and Harpegnathos saltator.</title>
        <authorList>
            <person name="Bonasio R."/>
            <person name="Zhang G."/>
            <person name="Ye C."/>
            <person name="Mutti N.S."/>
            <person name="Fang X."/>
            <person name="Qin N."/>
            <person name="Donahue G."/>
            <person name="Yang P."/>
            <person name="Li Q."/>
            <person name="Li C."/>
            <person name="Zhang P."/>
            <person name="Huang Z."/>
            <person name="Berger S.L."/>
            <person name="Reinberg D."/>
            <person name="Wang J."/>
            <person name="Liebig J."/>
        </authorList>
    </citation>
    <scope>NUCLEOTIDE SEQUENCE [LARGE SCALE GENOMIC DNA]</scope>
    <source>
        <strain evidence="1 2">Hsal</strain>
    </source>
</reference>
<dbReference type="Gene3D" id="3.40.50.300">
    <property type="entry name" value="P-loop containing nucleotide triphosphate hydrolases"/>
    <property type="match status" value="1"/>
</dbReference>
<keyword evidence="2" id="KW-1185">Reference proteome</keyword>
<accession>A0A1U9JV41</accession>
<dbReference type="GO" id="GO:0003688">
    <property type="term" value="F:DNA replication origin binding"/>
    <property type="evidence" value="ECO:0007669"/>
    <property type="project" value="TreeGrafter"/>
</dbReference>
<dbReference type="EMBL" id="CP017315">
    <property type="protein sequence ID" value="AQS41742.1"/>
    <property type="molecule type" value="Genomic_DNA"/>
</dbReference>
<proteinExistence type="predicted"/>
<dbReference type="AlphaFoldDB" id="A0A1U9JV41"/>